<evidence type="ECO:0000256" key="1">
    <source>
        <dbReference type="SAM" id="MobiDB-lite"/>
    </source>
</evidence>
<name>A0A6J4HKB3_9PROT</name>
<proteinExistence type="predicted"/>
<reference evidence="2" key="1">
    <citation type="submission" date="2020-02" db="EMBL/GenBank/DDBJ databases">
        <authorList>
            <person name="Meier V. D."/>
        </authorList>
    </citation>
    <scope>NUCLEOTIDE SEQUENCE</scope>
    <source>
        <strain evidence="2">AVDCRST_MAG27</strain>
    </source>
</reference>
<sequence length="44" mass="4564">MPSNPLRRPRGPDVPAAQYHGVPGRGNHPAQAAGARLRIRPGGG</sequence>
<accession>A0A6J4HKB3</accession>
<protein>
    <submittedName>
        <fullName evidence="2">Uncharacterized protein</fullName>
    </submittedName>
</protein>
<organism evidence="2">
    <name type="scientific">uncultured Craurococcus sp</name>
    <dbReference type="NCBI Taxonomy" id="1135998"/>
    <lineage>
        <taxon>Bacteria</taxon>
        <taxon>Pseudomonadati</taxon>
        <taxon>Pseudomonadota</taxon>
        <taxon>Alphaproteobacteria</taxon>
        <taxon>Acetobacterales</taxon>
        <taxon>Acetobacteraceae</taxon>
        <taxon>Craurococcus</taxon>
        <taxon>environmental samples</taxon>
    </lineage>
</organism>
<dbReference type="EMBL" id="CADCTD010000025">
    <property type="protein sequence ID" value="CAA9226894.1"/>
    <property type="molecule type" value="Genomic_DNA"/>
</dbReference>
<gene>
    <name evidence="2" type="ORF">AVDCRST_MAG27-774</name>
</gene>
<evidence type="ECO:0000313" key="2">
    <source>
        <dbReference type="EMBL" id="CAA9226894.1"/>
    </source>
</evidence>
<dbReference type="AlphaFoldDB" id="A0A6J4HKB3"/>
<feature type="region of interest" description="Disordered" evidence="1">
    <location>
        <begin position="1"/>
        <end position="44"/>
    </location>
</feature>